<protein>
    <submittedName>
        <fullName evidence="2">Uncharacterized protein</fullName>
    </submittedName>
</protein>
<organism evidence="2">
    <name type="scientific">Sesamum radiatum</name>
    <name type="common">Black benniseed</name>
    <dbReference type="NCBI Taxonomy" id="300843"/>
    <lineage>
        <taxon>Eukaryota</taxon>
        <taxon>Viridiplantae</taxon>
        <taxon>Streptophyta</taxon>
        <taxon>Embryophyta</taxon>
        <taxon>Tracheophyta</taxon>
        <taxon>Spermatophyta</taxon>
        <taxon>Magnoliopsida</taxon>
        <taxon>eudicotyledons</taxon>
        <taxon>Gunneridae</taxon>
        <taxon>Pentapetalae</taxon>
        <taxon>asterids</taxon>
        <taxon>lamiids</taxon>
        <taxon>Lamiales</taxon>
        <taxon>Pedaliaceae</taxon>
        <taxon>Sesamum</taxon>
    </lineage>
</organism>
<comment type="caution">
    <text evidence="2">The sequence shown here is derived from an EMBL/GenBank/DDBJ whole genome shotgun (WGS) entry which is preliminary data.</text>
</comment>
<evidence type="ECO:0000256" key="1">
    <source>
        <dbReference type="SAM" id="MobiDB-lite"/>
    </source>
</evidence>
<feature type="region of interest" description="Disordered" evidence="1">
    <location>
        <begin position="1"/>
        <end position="26"/>
    </location>
</feature>
<reference evidence="2" key="1">
    <citation type="submission" date="2020-06" db="EMBL/GenBank/DDBJ databases">
        <authorList>
            <person name="Li T."/>
            <person name="Hu X."/>
            <person name="Zhang T."/>
            <person name="Song X."/>
            <person name="Zhang H."/>
            <person name="Dai N."/>
            <person name="Sheng W."/>
            <person name="Hou X."/>
            <person name="Wei L."/>
        </authorList>
    </citation>
    <scope>NUCLEOTIDE SEQUENCE</scope>
    <source>
        <strain evidence="2">G02</strain>
        <tissue evidence="2">Leaf</tissue>
    </source>
</reference>
<evidence type="ECO:0000313" key="2">
    <source>
        <dbReference type="EMBL" id="KAL0355873.1"/>
    </source>
</evidence>
<reference evidence="2" key="2">
    <citation type="journal article" date="2024" name="Plant">
        <title>Genomic evolution and insights into agronomic trait innovations of Sesamum species.</title>
        <authorList>
            <person name="Miao H."/>
            <person name="Wang L."/>
            <person name="Qu L."/>
            <person name="Liu H."/>
            <person name="Sun Y."/>
            <person name="Le M."/>
            <person name="Wang Q."/>
            <person name="Wei S."/>
            <person name="Zheng Y."/>
            <person name="Lin W."/>
            <person name="Duan Y."/>
            <person name="Cao H."/>
            <person name="Xiong S."/>
            <person name="Wang X."/>
            <person name="Wei L."/>
            <person name="Li C."/>
            <person name="Ma Q."/>
            <person name="Ju M."/>
            <person name="Zhao R."/>
            <person name="Li G."/>
            <person name="Mu C."/>
            <person name="Tian Q."/>
            <person name="Mei H."/>
            <person name="Zhang T."/>
            <person name="Gao T."/>
            <person name="Zhang H."/>
        </authorList>
    </citation>
    <scope>NUCLEOTIDE SEQUENCE</scope>
    <source>
        <strain evidence="2">G02</strain>
    </source>
</reference>
<accession>A0AAW2PJH3</accession>
<sequence>MCKLSSYDTFPRVVGPTADPPRRSISLDTSMDELSPTMLRAIQRIVSAAIWEQITTLVPPRIATPSDVDIPEEEAEEHAPMLAPLIAERQGAPPLAPQDVITQWFARFEHLQKELQDVRYRIEGAPEDEQQRVIFTEAVMADELSANCRTPAIAEYNGTTDPMEHLSRFENAALLHRYTDGIKCRVFVTTFVWTAQQWFNQLPVRAIGSF</sequence>
<proteinExistence type="predicted"/>
<gene>
    <name evidence="2" type="ORF">Sradi_4034200</name>
</gene>
<dbReference type="AlphaFoldDB" id="A0AAW2PJH3"/>
<dbReference type="EMBL" id="JACGWJ010000017">
    <property type="protein sequence ID" value="KAL0355873.1"/>
    <property type="molecule type" value="Genomic_DNA"/>
</dbReference>
<name>A0AAW2PJH3_SESRA</name>